<dbReference type="GeneID" id="31016942"/>
<dbReference type="Pfam" id="PF08028">
    <property type="entry name" value="Acyl-CoA_dh_2"/>
    <property type="match status" value="1"/>
</dbReference>
<dbReference type="Proteomes" id="UP000183809">
    <property type="component" value="Unassembled WGS sequence"/>
</dbReference>
<evidence type="ECO:0000256" key="2">
    <source>
        <dbReference type="ARBA" id="ARBA00023002"/>
    </source>
</evidence>
<feature type="domain" description="Acyl-CoA dehydrogenase C-terminal" evidence="4">
    <location>
        <begin position="275"/>
        <end position="455"/>
    </location>
</feature>
<dbReference type="Gene3D" id="2.40.110.10">
    <property type="entry name" value="Butyryl-CoA Dehydrogenase, subunit A, domain 2"/>
    <property type="match status" value="1"/>
</dbReference>
<dbReference type="GO" id="GO:0006552">
    <property type="term" value="P:L-leucine catabolic process"/>
    <property type="evidence" value="ECO:0007669"/>
    <property type="project" value="TreeGrafter"/>
</dbReference>
<comment type="caution">
    <text evidence="5">The sequence shown here is derived from an EMBL/GenBank/DDBJ whole genome shotgun (WGS) entry which is preliminary data.</text>
</comment>
<dbReference type="InterPro" id="IPR036250">
    <property type="entry name" value="AcylCo_DH-like_C"/>
</dbReference>
<dbReference type="PANTHER" id="PTHR43884">
    <property type="entry name" value="ACYL-COA DEHYDROGENASE"/>
    <property type="match status" value="1"/>
</dbReference>
<evidence type="ECO:0000259" key="4">
    <source>
        <dbReference type="Pfam" id="PF08028"/>
    </source>
</evidence>
<dbReference type="OrthoDB" id="5356974at2759"/>
<sequence length="481" mass="52591">MATIINGHSTHGGGIPPPATDPAIYEEYRFKWSVLPSSADEWLDRAADVKEVLARDAAKRDRENKTPRAEIALLKHSGLLKVLGPRQYGGGGQPWAVGYKAVREVAKGDGSIGMLLGYHLLWSTTANVVGTAEQAEALQEYIVGNNLFLGGAVNPRDNDLKVTSEGDTLVWNGFKNFNTGGVISDLTVLEGVLEGAPAGEDHIFTVVRTEQPGIQFAYNWDNIGLRLTESGSVRIDNVVVPWSDALGWDASTRKPNPNVLGIPYATLLLPTIQLIFSNFYLGIAQGALDAAAAYTRKSTRAWPYVTGGTRSDAKDTPLDEFYVLERYGHFHARLAAADALADRAGHAASKLYAAYNHHGHRDTDTHIDVALPHDSSAETLTRIDVAHQHRTDNRPRLTARQRGEFAELVAAVKVVTTDVGLEVTSGVFEVTGSRATAAGVGLDRFWRDVRTHSLHDPVAYKRRELGRWVLLDEVPEVTWYT</sequence>
<dbReference type="InterPro" id="IPR037069">
    <property type="entry name" value="AcylCoA_DH/ox_N_sf"/>
</dbReference>
<proteinExistence type="predicted"/>
<dbReference type="InterPro" id="IPR009100">
    <property type="entry name" value="AcylCoA_DH/oxidase_NM_dom_sf"/>
</dbReference>
<reference evidence="5 6" key="1">
    <citation type="submission" date="2016-10" db="EMBL/GenBank/DDBJ databases">
        <title>Proteomics and genomics reveal pathogen-plant mechanisms compatible with a hemibiotrophic lifestyle of Diplodia corticola.</title>
        <authorList>
            <person name="Fernandes I."/>
            <person name="De Jonge R."/>
            <person name="Van De Peer Y."/>
            <person name="Devreese B."/>
            <person name="Alves A."/>
            <person name="Esteves A.C."/>
        </authorList>
    </citation>
    <scope>NUCLEOTIDE SEQUENCE [LARGE SCALE GENOMIC DNA]</scope>
    <source>
        <strain evidence="5 6">CBS 112549</strain>
    </source>
</reference>
<dbReference type="InterPro" id="IPR013786">
    <property type="entry name" value="AcylCoA_DH/ox_N"/>
</dbReference>
<dbReference type="EMBL" id="MNUE01000005">
    <property type="protein sequence ID" value="OJD38028.1"/>
    <property type="molecule type" value="Genomic_DNA"/>
</dbReference>
<evidence type="ECO:0000313" key="6">
    <source>
        <dbReference type="Proteomes" id="UP000183809"/>
    </source>
</evidence>
<dbReference type="FunFam" id="1.10.540.10:FF:000025">
    <property type="entry name" value="Related to Dibenzothiophene desulfurization enzyme C"/>
    <property type="match status" value="1"/>
</dbReference>
<dbReference type="PANTHER" id="PTHR43884:SF12">
    <property type="entry name" value="ISOVALERYL-COA DEHYDROGENASE, MITOCHONDRIAL-RELATED"/>
    <property type="match status" value="1"/>
</dbReference>
<gene>
    <name evidence="5" type="ORF">BKCO1_5000101</name>
</gene>
<dbReference type="Gene3D" id="1.10.540.10">
    <property type="entry name" value="Acyl-CoA dehydrogenase/oxidase, N-terminal domain"/>
    <property type="match status" value="1"/>
</dbReference>
<dbReference type="RefSeq" id="XP_020134056.1">
    <property type="nucleotide sequence ID" value="XM_020276681.1"/>
</dbReference>
<keyword evidence="6" id="KW-1185">Reference proteome</keyword>
<dbReference type="Gene3D" id="1.20.140.10">
    <property type="entry name" value="Butyryl-CoA Dehydrogenase, subunit A, domain 3"/>
    <property type="match status" value="1"/>
</dbReference>
<keyword evidence="1" id="KW-0285">Flavoprotein</keyword>
<evidence type="ECO:0000259" key="3">
    <source>
        <dbReference type="Pfam" id="PF02771"/>
    </source>
</evidence>
<dbReference type="InterPro" id="IPR013107">
    <property type="entry name" value="Acyl-CoA_DH_C"/>
</dbReference>
<dbReference type="FunFam" id="2.40.110.10:FF:000020">
    <property type="entry name" value="Putative acyl-CoA dehydrogenase YdbM"/>
    <property type="match status" value="1"/>
</dbReference>
<dbReference type="GO" id="GO:0008470">
    <property type="term" value="F:3-methylbutanoyl-CoA dehydrogenase activity"/>
    <property type="evidence" value="ECO:0007669"/>
    <property type="project" value="TreeGrafter"/>
</dbReference>
<dbReference type="InterPro" id="IPR046373">
    <property type="entry name" value="Acyl-CoA_Oxase/DH_mid-dom_sf"/>
</dbReference>
<evidence type="ECO:0000313" key="5">
    <source>
        <dbReference type="EMBL" id="OJD38028.1"/>
    </source>
</evidence>
<dbReference type="SUPFAM" id="SSF47203">
    <property type="entry name" value="Acyl-CoA dehydrogenase C-terminal domain-like"/>
    <property type="match status" value="1"/>
</dbReference>
<protein>
    <submittedName>
        <fullName evidence="5">Thermophilic desulfurizing enzyme family protein</fullName>
    </submittedName>
</protein>
<organism evidence="5 6">
    <name type="scientific">Diplodia corticola</name>
    <dbReference type="NCBI Taxonomy" id="236234"/>
    <lineage>
        <taxon>Eukaryota</taxon>
        <taxon>Fungi</taxon>
        <taxon>Dikarya</taxon>
        <taxon>Ascomycota</taxon>
        <taxon>Pezizomycotina</taxon>
        <taxon>Dothideomycetes</taxon>
        <taxon>Dothideomycetes incertae sedis</taxon>
        <taxon>Botryosphaeriales</taxon>
        <taxon>Botryosphaeriaceae</taxon>
        <taxon>Diplodia</taxon>
    </lineage>
</organism>
<dbReference type="Pfam" id="PF02771">
    <property type="entry name" value="Acyl-CoA_dh_N"/>
    <property type="match status" value="1"/>
</dbReference>
<dbReference type="STRING" id="236234.A0A1J9SDX0"/>
<name>A0A1J9SDX0_9PEZI</name>
<dbReference type="SUPFAM" id="SSF56645">
    <property type="entry name" value="Acyl-CoA dehydrogenase NM domain-like"/>
    <property type="match status" value="1"/>
</dbReference>
<dbReference type="AlphaFoldDB" id="A0A1J9SDX0"/>
<feature type="domain" description="Acyl-CoA dehydrogenase/oxidase N-terminal" evidence="3">
    <location>
        <begin position="49"/>
        <end position="137"/>
    </location>
</feature>
<dbReference type="GO" id="GO:0050660">
    <property type="term" value="F:flavin adenine dinucleotide binding"/>
    <property type="evidence" value="ECO:0007669"/>
    <property type="project" value="InterPro"/>
</dbReference>
<accession>A0A1J9SDX0</accession>
<evidence type="ECO:0000256" key="1">
    <source>
        <dbReference type="ARBA" id="ARBA00022630"/>
    </source>
</evidence>
<keyword evidence="2" id="KW-0560">Oxidoreductase</keyword>